<organism evidence="4 5">
    <name type="scientific">Flammeovirga pectinis</name>
    <dbReference type="NCBI Taxonomy" id="2494373"/>
    <lineage>
        <taxon>Bacteria</taxon>
        <taxon>Pseudomonadati</taxon>
        <taxon>Bacteroidota</taxon>
        <taxon>Cytophagia</taxon>
        <taxon>Cytophagales</taxon>
        <taxon>Flammeovirgaceae</taxon>
        <taxon>Flammeovirga</taxon>
    </lineage>
</organism>
<dbReference type="InterPro" id="IPR029058">
    <property type="entry name" value="AB_hydrolase_fold"/>
</dbReference>
<gene>
    <name evidence="4" type="ORF">EI427_06880</name>
</gene>
<dbReference type="InterPro" id="IPR002469">
    <property type="entry name" value="Peptidase_S9B_N"/>
</dbReference>
<dbReference type="GO" id="GO:0006508">
    <property type="term" value="P:proteolysis"/>
    <property type="evidence" value="ECO:0007669"/>
    <property type="project" value="InterPro"/>
</dbReference>
<feature type="domain" description="Dipeptidylpeptidase IV N-terminal" evidence="3">
    <location>
        <begin position="106"/>
        <end position="433"/>
    </location>
</feature>
<evidence type="ECO:0000256" key="1">
    <source>
        <dbReference type="SAM" id="SignalP"/>
    </source>
</evidence>
<dbReference type="InterPro" id="IPR001375">
    <property type="entry name" value="Peptidase_S9_cat"/>
</dbReference>
<dbReference type="EMBL" id="CP034562">
    <property type="protein sequence ID" value="AZQ61971.1"/>
    <property type="molecule type" value="Genomic_DNA"/>
</dbReference>
<dbReference type="OrthoDB" id="9812921at2"/>
<feature type="signal peptide" evidence="1">
    <location>
        <begin position="1"/>
        <end position="23"/>
    </location>
</feature>
<name>A0A3Q9FKS8_9BACT</name>
<dbReference type="Pfam" id="PF00326">
    <property type="entry name" value="Peptidase_S9"/>
    <property type="match status" value="1"/>
</dbReference>
<sequence length="717" mass="81324">MNKLYKLTTLLLMMLLTVSTVNAQKKTLTLEDAIVKRWSQFYPEHITVQWRPDSKGYYIINEENRIVEVNAKKGTKNIILTLGGLKGSHNDLLNISRLPRYKWITKNKFTFNLENKIYVTDVTTKKSEQTTSWNLEGKHQDVTSDRKQAAYTIDNNLYISIGNEEIQLTNEPNKEIVFGQTVHRNEFGVNKGTYWSPKGTALAFYRNDQTIVTDYPLVDLSTRPATANPIKYPMAGQKSEEVTLKVYNTVSKKTIDIKTEGPKEQYLTNVAWSPNEKSVFIGILNRDQNHLALNEYNAETGEFVKTLFEEKDSKYLSLTHPMEFLPNSSDKFIWRTEKDGFEHVYLYSTDGKQLAQITKGDWVVMDVLGFDRKNQNIFVLGTDNNGMDRQVYRANIKSQKVTKITKESGVYSGVKYDASSNLLFANFTNLTTPNKEVIFDTNGKVIKTILDAKDPLADYKVSPIELNTITAADGKTVLNTRMIKPSNFDATKKYPVIMYVYGGPGVQLLTNRWQGGASLWMQKAAQDGYIIYTVESRGSENRGKDFEQATHLHLGDAEIADQLKGVDSLKTLSYVDANKLAIHGWSFGGFMTTSLMTKAAGTFKVGVAGGPVMDWGLYEIMYTERYMSTPQKNPKGYEKSLLLDKTPLLEGKLLIIHGLIDDVVVPQHSFLFLQNCVSNGVQVDFFTYPGHPHNVRGKDRVHLMKKVLMYIDDNINR</sequence>
<reference evidence="4 5" key="1">
    <citation type="submission" date="2018-12" db="EMBL/GenBank/DDBJ databases">
        <title>Flammeovirga pectinis sp. nov., isolated from the gut of the Korean scallop, Patinopecten yessoensis.</title>
        <authorList>
            <person name="Bae J.-W."/>
            <person name="Jeong Y.-S."/>
            <person name="Kang W."/>
        </authorList>
    </citation>
    <scope>NUCLEOTIDE SEQUENCE [LARGE SCALE GENOMIC DNA]</scope>
    <source>
        <strain evidence="4 5">L12M1</strain>
    </source>
</reference>
<evidence type="ECO:0000313" key="5">
    <source>
        <dbReference type="Proteomes" id="UP000267268"/>
    </source>
</evidence>
<dbReference type="Proteomes" id="UP000267268">
    <property type="component" value="Chromosome 1"/>
</dbReference>
<protein>
    <submittedName>
        <fullName evidence="4">S9 family peptidase</fullName>
    </submittedName>
</protein>
<evidence type="ECO:0000259" key="2">
    <source>
        <dbReference type="Pfam" id="PF00326"/>
    </source>
</evidence>
<evidence type="ECO:0000313" key="4">
    <source>
        <dbReference type="EMBL" id="AZQ61971.1"/>
    </source>
</evidence>
<evidence type="ECO:0000259" key="3">
    <source>
        <dbReference type="Pfam" id="PF00930"/>
    </source>
</evidence>
<dbReference type="SUPFAM" id="SSF82171">
    <property type="entry name" value="DPP6 N-terminal domain-like"/>
    <property type="match status" value="1"/>
</dbReference>
<dbReference type="GO" id="GO:0008239">
    <property type="term" value="F:dipeptidyl-peptidase activity"/>
    <property type="evidence" value="ECO:0007669"/>
    <property type="project" value="TreeGrafter"/>
</dbReference>
<dbReference type="KEGG" id="fll:EI427_06880"/>
<feature type="chain" id="PRO_5018782431" evidence="1">
    <location>
        <begin position="24"/>
        <end position="717"/>
    </location>
</feature>
<feature type="domain" description="Peptidase S9 prolyl oligopeptidase catalytic" evidence="2">
    <location>
        <begin position="522"/>
        <end position="716"/>
    </location>
</feature>
<keyword evidence="5" id="KW-1185">Reference proteome</keyword>
<dbReference type="AlphaFoldDB" id="A0A3Q9FKS8"/>
<dbReference type="PANTHER" id="PTHR11731:SF193">
    <property type="entry name" value="DIPEPTIDYL PEPTIDASE 9"/>
    <property type="match status" value="1"/>
</dbReference>
<dbReference type="Pfam" id="PF00930">
    <property type="entry name" value="DPPIV_N"/>
    <property type="match status" value="1"/>
</dbReference>
<dbReference type="GO" id="GO:0008236">
    <property type="term" value="F:serine-type peptidase activity"/>
    <property type="evidence" value="ECO:0007669"/>
    <property type="project" value="InterPro"/>
</dbReference>
<accession>A0A3Q9FKS8</accession>
<dbReference type="RefSeq" id="WP_126613030.1">
    <property type="nucleotide sequence ID" value="NZ_CP034562.1"/>
</dbReference>
<dbReference type="Gene3D" id="2.140.10.30">
    <property type="entry name" value="Dipeptidylpeptidase IV, N-terminal domain"/>
    <property type="match status" value="1"/>
</dbReference>
<dbReference type="Gene3D" id="3.40.50.1820">
    <property type="entry name" value="alpha/beta hydrolase"/>
    <property type="match status" value="1"/>
</dbReference>
<dbReference type="PANTHER" id="PTHR11731">
    <property type="entry name" value="PROTEASE FAMILY S9B,C DIPEPTIDYL-PEPTIDASE IV-RELATED"/>
    <property type="match status" value="1"/>
</dbReference>
<keyword evidence="1" id="KW-0732">Signal</keyword>
<dbReference type="InterPro" id="IPR050278">
    <property type="entry name" value="Serine_Prot_S9B/DPPIV"/>
</dbReference>
<proteinExistence type="predicted"/>
<dbReference type="SUPFAM" id="SSF53474">
    <property type="entry name" value="alpha/beta-Hydrolases"/>
    <property type="match status" value="1"/>
</dbReference>